<keyword evidence="1" id="KW-0812">Transmembrane</keyword>
<reference evidence="2 3" key="1">
    <citation type="submission" date="2018-11" db="EMBL/GenBank/DDBJ databases">
        <title>Proposal to divide the Flavobacteriaceae and reorganize its genera based on Amino Acid Identity values calculated from whole genome sequences.</title>
        <authorList>
            <person name="Nicholson A.C."/>
            <person name="Gulvik C.A."/>
            <person name="Whitney A.M."/>
            <person name="Humrighouse B.W."/>
            <person name="Bell M."/>
            <person name="Holmes B."/>
            <person name="Steigerwalt A.G."/>
            <person name="Villarma A."/>
            <person name="Sheth M."/>
            <person name="Batra D."/>
            <person name="Pryor J."/>
            <person name="Bernardet J.-F."/>
            <person name="Hugo C."/>
            <person name="Kampfer P."/>
            <person name="Newman J."/>
            <person name="McQuiston J.R."/>
        </authorList>
    </citation>
    <scope>NUCLEOTIDE SEQUENCE [LARGE SCALE GENOMIC DNA]</scope>
    <source>
        <strain evidence="2 3">DSM 16927</strain>
    </source>
</reference>
<dbReference type="RefSeq" id="WP_076355879.1">
    <property type="nucleotide sequence ID" value="NZ_CP033926.1"/>
</dbReference>
<evidence type="ECO:0000313" key="2">
    <source>
        <dbReference type="EMBL" id="AZA98266.1"/>
    </source>
</evidence>
<organism evidence="2 3">
    <name type="scientific">Chryseobacterium joostei</name>
    <dbReference type="NCBI Taxonomy" id="112234"/>
    <lineage>
        <taxon>Bacteria</taxon>
        <taxon>Pseudomonadati</taxon>
        <taxon>Bacteroidota</taxon>
        <taxon>Flavobacteriia</taxon>
        <taxon>Flavobacteriales</taxon>
        <taxon>Weeksellaceae</taxon>
        <taxon>Chryseobacterium group</taxon>
        <taxon>Chryseobacterium</taxon>
    </lineage>
</organism>
<evidence type="ECO:0000313" key="3">
    <source>
        <dbReference type="Proteomes" id="UP000279541"/>
    </source>
</evidence>
<keyword evidence="1" id="KW-1133">Transmembrane helix</keyword>
<keyword evidence="1" id="KW-0472">Membrane</keyword>
<accession>A0ABN5S5Q9</accession>
<gene>
    <name evidence="2" type="ORF">EG359_01010</name>
</gene>
<keyword evidence="3" id="KW-1185">Reference proteome</keyword>
<feature type="transmembrane region" description="Helical" evidence="1">
    <location>
        <begin position="47"/>
        <end position="69"/>
    </location>
</feature>
<dbReference type="Proteomes" id="UP000279541">
    <property type="component" value="Chromosome"/>
</dbReference>
<name>A0ABN5S5Q9_9FLAO</name>
<dbReference type="EMBL" id="CP033926">
    <property type="protein sequence ID" value="AZA98266.1"/>
    <property type="molecule type" value="Genomic_DNA"/>
</dbReference>
<sequence length="239" mass="28172">MIERFIKPRKLYLSGENSTPISATSQMRETLAVIVKQNCAKNKMKKIIGIFIGLITLTIIVCFTFYRYYFSDEKVQERKIEIWNKRVDEFKNSKSGKIDFENNINLRWTIKDFDSKNHQIEYCENEYQDATYICSIDNELWYGSDFRMDLPKNELKSLAISVDGKYIKLEVSQMFNPNLNGELIKEQFKIEKKSDYYILYGFFSDGAGTYTTNWKIKNGKSERGKISKGDQDFNWQNTN</sequence>
<evidence type="ECO:0000256" key="1">
    <source>
        <dbReference type="SAM" id="Phobius"/>
    </source>
</evidence>
<protein>
    <submittedName>
        <fullName evidence="2">Uncharacterized protein</fullName>
    </submittedName>
</protein>
<proteinExistence type="predicted"/>